<dbReference type="AlphaFoldDB" id="A0A4P2PZ26"/>
<dbReference type="OrthoDB" id="9789603at2"/>
<dbReference type="Gene3D" id="2.20.25.110">
    <property type="entry name" value="S-adenosyl-L-methionine-dependent methyltransferases"/>
    <property type="match status" value="1"/>
</dbReference>
<evidence type="ECO:0000313" key="4">
    <source>
        <dbReference type="Proteomes" id="UP000295781"/>
    </source>
</evidence>
<dbReference type="Proteomes" id="UP000295781">
    <property type="component" value="Chromosome"/>
</dbReference>
<sequence>MITQRGLRPEDRPLVAELLASVPAFTDDERAVALELVDAQLAQPSSDGYRFVLSFQDQPRGGAPRLAGYLCYGRTPMTRSTYDLYWIATSPALARSGVARGLVATMEGEIAREGGGLVRVETGSREGHGAAVRFYDALQFSRAAVIADFYAPGDDLLIFTKRVRAARAAAAPGEAPCADAEPAPGEPALYDAAFSYRDYAAERDCLLACARRFGARPVQRVLSWASGPARHLAAFAELGVDCAGADGSAAMVAYAERAAGARAGGARIRFCRADLTERPDVAPVDLSFVPLSAIHQLTTPAALERHLRIAASLLSPGGVHVIEATHPVDLTPSGVHRTEWTERRGDRSIDARFRIHIERATPERVVPVSLEVVCVARRGGAAPRELSSIRQEATWYIPDLAGWRRVVERVPELTLAATLGDFNVEVPFEHAAAWRLILVLRRAVS</sequence>
<dbReference type="EMBL" id="CP012670">
    <property type="protein sequence ID" value="AUX21951.1"/>
    <property type="molecule type" value="Genomic_DNA"/>
</dbReference>
<organism evidence="3 4">
    <name type="scientific">Sorangium cellulosum</name>
    <name type="common">Polyangium cellulosum</name>
    <dbReference type="NCBI Taxonomy" id="56"/>
    <lineage>
        <taxon>Bacteria</taxon>
        <taxon>Pseudomonadati</taxon>
        <taxon>Myxococcota</taxon>
        <taxon>Polyangia</taxon>
        <taxon>Polyangiales</taxon>
        <taxon>Polyangiaceae</taxon>
        <taxon>Sorangium</taxon>
    </lineage>
</organism>
<feature type="domain" description="Methyltransferase" evidence="2">
    <location>
        <begin position="221"/>
        <end position="318"/>
    </location>
</feature>
<dbReference type="SUPFAM" id="SSF55729">
    <property type="entry name" value="Acyl-CoA N-acyltransferases (Nat)"/>
    <property type="match status" value="1"/>
</dbReference>
<dbReference type="InterPro" id="IPR000182">
    <property type="entry name" value="GNAT_dom"/>
</dbReference>
<dbReference type="GO" id="GO:0016747">
    <property type="term" value="F:acyltransferase activity, transferring groups other than amino-acyl groups"/>
    <property type="evidence" value="ECO:0007669"/>
    <property type="project" value="InterPro"/>
</dbReference>
<evidence type="ECO:0000259" key="1">
    <source>
        <dbReference type="Pfam" id="PF00583"/>
    </source>
</evidence>
<dbReference type="InterPro" id="IPR029063">
    <property type="entry name" value="SAM-dependent_MTases_sf"/>
</dbReference>
<feature type="domain" description="N-acetyltransferase" evidence="1">
    <location>
        <begin position="64"/>
        <end position="138"/>
    </location>
</feature>
<dbReference type="Pfam" id="PF13649">
    <property type="entry name" value="Methyltransf_25"/>
    <property type="match status" value="1"/>
</dbReference>
<dbReference type="Gene3D" id="3.40.50.150">
    <property type="entry name" value="Vaccinia Virus protein VP39"/>
    <property type="match status" value="1"/>
</dbReference>
<dbReference type="Gene3D" id="3.40.630.30">
    <property type="match status" value="1"/>
</dbReference>
<evidence type="ECO:0000313" key="3">
    <source>
        <dbReference type="EMBL" id="AUX21951.1"/>
    </source>
</evidence>
<dbReference type="SUPFAM" id="SSF53335">
    <property type="entry name" value="S-adenosyl-L-methionine-dependent methyltransferases"/>
    <property type="match status" value="1"/>
</dbReference>
<evidence type="ECO:0000259" key="2">
    <source>
        <dbReference type="Pfam" id="PF13649"/>
    </source>
</evidence>
<protein>
    <recommendedName>
        <fullName evidence="5">N-acetyltransferase domain-containing protein</fullName>
    </recommendedName>
</protein>
<evidence type="ECO:0008006" key="5">
    <source>
        <dbReference type="Google" id="ProtNLM"/>
    </source>
</evidence>
<dbReference type="RefSeq" id="WP_129347197.1">
    <property type="nucleotide sequence ID" value="NZ_CP012670.1"/>
</dbReference>
<gene>
    <name evidence="3" type="ORF">SOCEGT47_024490</name>
</gene>
<accession>A0A4P2PZ26</accession>
<dbReference type="Pfam" id="PF00583">
    <property type="entry name" value="Acetyltransf_1"/>
    <property type="match status" value="1"/>
</dbReference>
<reference evidence="3 4" key="1">
    <citation type="submission" date="2015-09" db="EMBL/GenBank/DDBJ databases">
        <title>Sorangium comparison.</title>
        <authorList>
            <person name="Zaburannyi N."/>
            <person name="Bunk B."/>
            <person name="Overmann J."/>
            <person name="Mueller R."/>
        </authorList>
    </citation>
    <scope>NUCLEOTIDE SEQUENCE [LARGE SCALE GENOMIC DNA]</scope>
    <source>
        <strain evidence="3 4">So ceGT47</strain>
    </source>
</reference>
<name>A0A4P2PZ26_SORCE</name>
<dbReference type="InterPro" id="IPR041698">
    <property type="entry name" value="Methyltransf_25"/>
</dbReference>
<dbReference type="InterPro" id="IPR016181">
    <property type="entry name" value="Acyl_CoA_acyltransferase"/>
</dbReference>
<proteinExistence type="predicted"/>